<comment type="similarity">
    <text evidence="1">Belongs to the ABC transporter superfamily.</text>
</comment>
<dbReference type="GO" id="GO:0016887">
    <property type="term" value="F:ATP hydrolysis activity"/>
    <property type="evidence" value="ECO:0007669"/>
    <property type="project" value="InterPro"/>
</dbReference>
<dbReference type="Pfam" id="PF00005">
    <property type="entry name" value="ABC_tran"/>
    <property type="match status" value="1"/>
</dbReference>
<name>A0A841PKT3_9HYPH</name>
<keyword evidence="2" id="KW-0813">Transport</keyword>
<dbReference type="InterPro" id="IPR003439">
    <property type="entry name" value="ABC_transporter-like_ATP-bd"/>
</dbReference>
<dbReference type="PROSITE" id="PS00211">
    <property type="entry name" value="ABC_TRANSPORTER_1"/>
    <property type="match status" value="1"/>
</dbReference>
<dbReference type="PROSITE" id="PS50893">
    <property type="entry name" value="ABC_TRANSPORTER_2"/>
    <property type="match status" value="1"/>
</dbReference>
<keyword evidence="4 6" id="KW-0067">ATP-binding</keyword>
<dbReference type="SMART" id="SM00382">
    <property type="entry name" value="AAA"/>
    <property type="match status" value="1"/>
</dbReference>
<accession>A0A841PKT3</accession>
<sequence>MMKSLPITIDSVRKTYGSYVALDDVSLDIRAGEFLTLLGPSGSGKTTLLMALAGFVRPDSGRLSLDDRDITRLAPNKRDIGIVFQNYALFPHMSVLANVEYPLVLRKTPKAEARQRALDTLARVKLDGLAERNIAALSGGQRQRVALARAIVFEPRVMLMDEPLSALDKNLRETMQYEIRRLHDDLGITTIYVTHDQREALIMSDRVAVMNSGRIQQIDTPQRIYNHPSTRFVAEFMGEANIIAPGLVRRIDGADASSEALMIRAESFHLDAKLVGRDGVALEGTLRAKAFRGENWLLTLALDGGQEILVCIPAALATGCAELATGQRLTAYAPAAKVHAIPGARA</sequence>
<dbReference type="GO" id="GO:0015847">
    <property type="term" value="P:putrescine transport"/>
    <property type="evidence" value="ECO:0007669"/>
    <property type="project" value="UniProtKB-ARBA"/>
</dbReference>
<dbReference type="PANTHER" id="PTHR42781:SF4">
    <property type="entry name" value="SPERMIDINE_PUTRESCINE IMPORT ATP-BINDING PROTEIN POTA"/>
    <property type="match status" value="1"/>
</dbReference>
<dbReference type="InterPro" id="IPR003593">
    <property type="entry name" value="AAA+_ATPase"/>
</dbReference>
<dbReference type="Pfam" id="PF08402">
    <property type="entry name" value="TOBE_2"/>
    <property type="match status" value="1"/>
</dbReference>
<gene>
    <name evidence="6" type="ORF">HNQ71_003363</name>
</gene>
<feature type="domain" description="ABC transporter" evidence="5">
    <location>
        <begin position="7"/>
        <end position="237"/>
    </location>
</feature>
<dbReference type="AlphaFoldDB" id="A0A841PKT3"/>
<reference evidence="6 7" key="1">
    <citation type="submission" date="2020-08" db="EMBL/GenBank/DDBJ databases">
        <title>Genomic Encyclopedia of Type Strains, Phase IV (KMG-IV): sequencing the most valuable type-strain genomes for metagenomic binning, comparative biology and taxonomic classification.</title>
        <authorList>
            <person name="Goeker M."/>
        </authorList>
    </citation>
    <scope>NUCLEOTIDE SEQUENCE [LARGE SCALE GENOMIC DNA]</scope>
    <source>
        <strain evidence="6 7">DSM 100039</strain>
    </source>
</reference>
<dbReference type="InterPro" id="IPR013611">
    <property type="entry name" value="Transp-assoc_OB_typ2"/>
</dbReference>
<dbReference type="EMBL" id="JACHEF010000003">
    <property type="protein sequence ID" value="MBB6410689.1"/>
    <property type="molecule type" value="Genomic_DNA"/>
</dbReference>
<protein>
    <submittedName>
        <fullName evidence="6">Putative spermidine/putrescine transport system ATP-binding protein</fullName>
    </submittedName>
</protein>
<evidence type="ECO:0000313" key="6">
    <source>
        <dbReference type="EMBL" id="MBB6410689.1"/>
    </source>
</evidence>
<organism evidence="6 7">
    <name type="scientific">Mesorhizobium sangaii</name>
    <dbReference type="NCBI Taxonomy" id="505389"/>
    <lineage>
        <taxon>Bacteria</taxon>
        <taxon>Pseudomonadati</taxon>
        <taxon>Pseudomonadota</taxon>
        <taxon>Alphaproteobacteria</taxon>
        <taxon>Hyphomicrobiales</taxon>
        <taxon>Phyllobacteriaceae</taxon>
        <taxon>Mesorhizobium</taxon>
    </lineage>
</organism>
<dbReference type="InterPro" id="IPR050093">
    <property type="entry name" value="ABC_SmlMolc_Importer"/>
</dbReference>
<dbReference type="PANTHER" id="PTHR42781">
    <property type="entry name" value="SPERMIDINE/PUTRESCINE IMPORT ATP-BINDING PROTEIN POTA"/>
    <property type="match status" value="1"/>
</dbReference>
<dbReference type="SUPFAM" id="SSF52540">
    <property type="entry name" value="P-loop containing nucleoside triphosphate hydrolases"/>
    <property type="match status" value="1"/>
</dbReference>
<dbReference type="Proteomes" id="UP000556329">
    <property type="component" value="Unassembled WGS sequence"/>
</dbReference>
<dbReference type="InterPro" id="IPR027417">
    <property type="entry name" value="P-loop_NTPase"/>
</dbReference>
<comment type="caution">
    <text evidence="6">The sequence shown here is derived from an EMBL/GenBank/DDBJ whole genome shotgun (WGS) entry which is preliminary data.</text>
</comment>
<evidence type="ECO:0000256" key="2">
    <source>
        <dbReference type="ARBA" id="ARBA00022448"/>
    </source>
</evidence>
<dbReference type="Gene3D" id="3.40.50.300">
    <property type="entry name" value="P-loop containing nucleotide triphosphate hydrolases"/>
    <property type="match status" value="1"/>
</dbReference>
<dbReference type="FunFam" id="3.40.50.300:FF:000133">
    <property type="entry name" value="Spermidine/putrescine import ATP-binding protein PotA"/>
    <property type="match status" value="1"/>
</dbReference>
<evidence type="ECO:0000256" key="3">
    <source>
        <dbReference type="ARBA" id="ARBA00022741"/>
    </source>
</evidence>
<keyword evidence="3" id="KW-0547">Nucleotide-binding</keyword>
<evidence type="ECO:0000313" key="7">
    <source>
        <dbReference type="Proteomes" id="UP000556329"/>
    </source>
</evidence>
<evidence type="ECO:0000256" key="4">
    <source>
        <dbReference type="ARBA" id="ARBA00022840"/>
    </source>
</evidence>
<dbReference type="GO" id="GO:0005524">
    <property type="term" value="F:ATP binding"/>
    <property type="evidence" value="ECO:0007669"/>
    <property type="project" value="UniProtKB-KW"/>
</dbReference>
<keyword evidence="7" id="KW-1185">Reference proteome</keyword>
<dbReference type="GO" id="GO:0043190">
    <property type="term" value="C:ATP-binding cassette (ABC) transporter complex"/>
    <property type="evidence" value="ECO:0007669"/>
    <property type="project" value="InterPro"/>
</dbReference>
<dbReference type="GO" id="GO:0022857">
    <property type="term" value="F:transmembrane transporter activity"/>
    <property type="evidence" value="ECO:0007669"/>
    <property type="project" value="InterPro"/>
</dbReference>
<proteinExistence type="inferred from homology"/>
<evidence type="ECO:0000256" key="1">
    <source>
        <dbReference type="ARBA" id="ARBA00005417"/>
    </source>
</evidence>
<dbReference type="InterPro" id="IPR017871">
    <property type="entry name" value="ABC_transporter-like_CS"/>
</dbReference>
<evidence type="ECO:0000259" key="5">
    <source>
        <dbReference type="PROSITE" id="PS50893"/>
    </source>
</evidence>